<reference evidence="2" key="1">
    <citation type="journal article" date="2020" name="Stud. Mycol.">
        <title>101 Dothideomycetes genomes: a test case for predicting lifestyles and emergence of pathogens.</title>
        <authorList>
            <person name="Haridas S."/>
            <person name="Albert R."/>
            <person name="Binder M."/>
            <person name="Bloem J."/>
            <person name="Labutti K."/>
            <person name="Salamov A."/>
            <person name="Andreopoulos B."/>
            <person name="Baker S."/>
            <person name="Barry K."/>
            <person name="Bills G."/>
            <person name="Bluhm B."/>
            <person name="Cannon C."/>
            <person name="Castanera R."/>
            <person name="Culley D."/>
            <person name="Daum C."/>
            <person name="Ezra D."/>
            <person name="Gonzalez J."/>
            <person name="Henrissat B."/>
            <person name="Kuo A."/>
            <person name="Liang C."/>
            <person name="Lipzen A."/>
            <person name="Lutzoni F."/>
            <person name="Magnuson J."/>
            <person name="Mondo S."/>
            <person name="Nolan M."/>
            <person name="Ohm R."/>
            <person name="Pangilinan J."/>
            <person name="Park H.-J."/>
            <person name="Ramirez L."/>
            <person name="Alfaro M."/>
            <person name="Sun H."/>
            <person name="Tritt A."/>
            <person name="Yoshinaga Y."/>
            <person name="Zwiers L.-H."/>
            <person name="Turgeon B."/>
            <person name="Goodwin S."/>
            <person name="Spatafora J."/>
            <person name="Crous P."/>
            <person name="Grigoriev I."/>
        </authorList>
    </citation>
    <scope>NUCLEOTIDE SEQUENCE</scope>
    <source>
        <strain evidence="2">CBS 109.77</strain>
    </source>
</reference>
<dbReference type="AlphaFoldDB" id="A0A6A6XQ48"/>
<accession>A0A6A6XQ48</accession>
<feature type="compositionally biased region" description="Acidic residues" evidence="1">
    <location>
        <begin position="148"/>
        <end position="173"/>
    </location>
</feature>
<evidence type="ECO:0000313" key="2">
    <source>
        <dbReference type="EMBL" id="KAF2798364.1"/>
    </source>
</evidence>
<sequence length="212" mass="23363">MRNLRYQETLLPKTQAHIAGVIRVLFEEASTATKYDFDVDDAGITALFIECLVNGVNDDRDANEILNETASRFEPDLSKFAFEETLCAELLNVVNQDRGNGPDASLLELGDAVFNQTYTRIQRWGRLNASFYDGAHGNSSSSPSGSDSDSDSDLNEDDDMGDDDNPPAELDEDSAGLISVSVRILQFLKYQLETEWGCSLPWSVCGLGIYPC</sequence>
<evidence type="ECO:0000256" key="1">
    <source>
        <dbReference type="SAM" id="MobiDB-lite"/>
    </source>
</evidence>
<gene>
    <name evidence="2" type="ORF">K505DRAFT_333475</name>
</gene>
<name>A0A6A6XQ48_9PLEO</name>
<dbReference type="Proteomes" id="UP000799757">
    <property type="component" value="Unassembled WGS sequence"/>
</dbReference>
<evidence type="ECO:0000313" key="3">
    <source>
        <dbReference type="Proteomes" id="UP000799757"/>
    </source>
</evidence>
<feature type="compositionally biased region" description="Low complexity" evidence="1">
    <location>
        <begin position="137"/>
        <end position="147"/>
    </location>
</feature>
<proteinExistence type="predicted"/>
<organism evidence="2 3">
    <name type="scientific">Melanomma pulvis-pyrius CBS 109.77</name>
    <dbReference type="NCBI Taxonomy" id="1314802"/>
    <lineage>
        <taxon>Eukaryota</taxon>
        <taxon>Fungi</taxon>
        <taxon>Dikarya</taxon>
        <taxon>Ascomycota</taxon>
        <taxon>Pezizomycotina</taxon>
        <taxon>Dothideomycetes</taxon>
        <taxon>Pleosporomycetidae</taxon>
        <taxon>Pleosporales</taxon>
        <taxon>Melanommataceae</taxon>
        <taxon>Melanomma</taxon>
    </lineage>
</organism>
<dbReference type="EMBL" id="MU001785">
    <property type="protein sequence ID" value="KAF2798364.1"/>
    <property type="molecule type" value="Genomic_DNA"/>
</dbReference>
<keyword evidence="3" id="KW-1185">Reference proteome</keyword>
<protein>
    <submittedName>
        <fullName evidence="2">Uncharacterized protein</fullName>
    </submittedName>
</protein>
<feature type="region of interest" description="Disordered" evidence="1">
    <location>
        <begin position="135"/>
        <end position="173"/>
    </location>
</feature>